<evidence type="ECO:0000259" key="11">
    <source>
        <dbReference type="PROSITE" id="PS50280"/>
    </source>
</evidence>
<dbReference type="SUPFAM" id="SSF82199">
    <property type="entry name" value="SET domain"/>
    <property type="match status" value="1"/>
</dbReference>
<dbReference type="InterPro" id="IPR050777">
    <property type="entry name" value="SET2_Histone-Lys_MeTrsfase"/>
</dbReference>
<comment type="caution">
    <text evidence="13">The sequence shown here is derived from an EMBL/GenBank/DDBJ whole genome shotgun (WGS) entry which is preliminary data.</text>
</comment>
<evidence type="ECO:0000256" key="8">
    <source>
        <dbReference type="ARBA" id="ARBA00022771"/>
    </source>
</evidence>
<organism evidence="13 14">
    <name type="scientific">Meloidogyne graminicola</name>
    <dbReference type="NCBI Taxonomy" id="189291"/>
    <lineage>
        <taxon>Eukaryota</taxon>
        <taxon>Metazoa</taxon>
        <taxon>Ecdysozoa</taxon>
        <taxon>Nematoda</taxon>
        <taxon>Chromadorea</taxon>
        <taxon>Rhabditida</taxon>
        <taxon>Tylenchina</taxon>
        <taxon>Tylenchomorpha</taxon>
        <taxon>Tylenchoidea</taxon>
        <taxon>Meloidogynidae</taxon>
        <taxon>Meloidogyninae</taxon>
        <taxon>Meloidogyne</taxon>
    </lineage>
</organism>
<evidence type="ECO:0000313" key="13">
    <source>
        <dbReference type="EMBL" id="KAF7638870.1"/>
    </source>
</evidence>
<comment type="subcellular location">
    <subcellularLocation>
        <location evidence="2">Chromosome</location>
    </subcellularLocation>
    <subcellularLocation>
        <location evidence="1">Nucleus</location>
    </subcellularLocation>
</comment>
<dbReference type="InterPro" id="IPR001214">
    <property type="entry name" value="SET_dom"/>
</dbReference>
<sequence length="660" mass="76152">MDKDILLTNSSSCLKNCLWVKAADEGLIMPEYKSRNAKLSHFNKLVRDKGQCILGLDEIQDDIRRNLDALKLQIKPNDFKLSEVISNKSVNQIVNKGAWEKKTPIYIARRNHSDPIKRSDFPKIHSIENLINNFLGKRGSFCYICGIKSVGMLKCADSACFVHFHYECVKSSTIGGYTFEFMRRNNKLYCSLHHCTACFADHNRTRCFAGKFIACDQCELAWHEDCVPGGCEIDGKKTITCPRHILFNDSTNLHLQHCAYCQQGPNHEEKLVKCIKCFRSIHFKCYSKPKRIPILDSIEEREKATCHWCDMFDFVRYGEFAMARFSRQKWYPCQIIKNYEFPSKSPQLGAVGYLCVKWLPYKGKIYYNIISHNRVITMTHRDYFYITEAKKSDIFEEWTAAQEFMVNNSLTKRPIKADQIPDKLFSNGEKIIKQMNQNKYSKPEIKMPKERLFGRDNCKCPSNAIDRCGPSSKCINRALCIECPKECNELPNKPCNNRNISEGHNGIKVKIEYFHGKGYGAIAMENVPAGGFVGEYTGEVIDEEEKRRRIERISALQSNEAQYYIMELDDKRSIDAQYYGNNMRYVNHSCNPNCVIQQFQSDFDLHLVLIAKKNICKGEELSFDYNMQRHETWSEVPSCHCGEANCTGILAADPTKKQLC</sequence>
<dbReference type="GO" id="GO:0008270">
    <property type="term" value="F:zinc ion binding"/>
    <property type="evidence" value="ECO:0007669"/>
    <property type="project" value="UniProtKB-KW"/>
</dbReference>
<dbReference type="GO" id="GO:0008168">
    <property type="term" value="F:methyltransferase activity"/>
    <property type="evidence" value="ECO:0007669"/>
    <property type="project" value="UniProtKB-KW"/>
</dbReference>
<evidence type="ECO:0000313" key="14">
    <source>
        <dbReference type="Proteomes" id="UP000605970"/>
    </source>
</evidence>
<dbReference type="Pfam" id="PF00856">
    <property type="entry name" value="SET"/>
    <property type="match status" value="1"/>
</dbReference>
<reference evidence="13" key="1">
    <citation type="journal article" date="2020" name="Ecol. Evol.">
        <title>Genome structure and content of the rice root-knot nematode (Meloidogyne graminicola).</title>
        <authorList>
            <person name="Phan N.T."/>
            <person name="Danchin E.G.J."/>
            <person name="Klopp C."/>
            <person name="Perfus-Barbeoch L."/>
            <person name="Kozlowski D.K."/>
            <person name="Koutsovoulos G.D."/>
            <person name="Lopez-Roques C."/>
            <person name="Bouchez O."/>
            <person name="Zahm M."/>
            <person name="Besnard G."/>
            <person name="Bellafiore S."/>
        </authorList>
    </citation>
    <scope>NUCLEOTIDE SEQUENCE</scope>
    <source>
        <strain evidence="13">VN-18</strain>
    </source>
</reference>
<dbReference type="CDD" id="cd15566">
    <property type="entry name" value="PHD3_NSD"/>
    <property type="match status" value="1"/>
</dbReference>
<keyword evidence="4" id="KW-0489">Methyltransferase</keyword>
<proteinExistence type="predicted"/>
<dbReference type="PROSITE" id="PS50280">
    <property type="entry name" value="SET"/>
    <property type="match status" value="1"/>
</dbReference>
<dbReference type="GO" id="GO:0005694">
    <property type="term" value="C:chromosome"/>
    <property type="evidence" value="ECO:0007669"/>
    <property type="project" value="UniProtKB-SubCell"/>
</dbReference>
<evidence type="ECO:0000256" key="7">
    <source>
        <dbReference type="ARBA" id="ARBA00022723"/>
    </source>
</evidence>
<dbReference type="InterPro" id="IPR001965">
    <property type="entry name" value="Znf_PHD"/>
</dbReference>
<feature type="domain" description="SET" evidence="11">
    <location>
        <begin position="505"/>
        <end position="626"/>
    </location>
</feature>
<evidence type="ECO:0000256" key="10">
    <source>
        <dbReference type="ARBA" id="ARBA00023242"/>
    </source>
</evidence>
<gene>
    <name evidence="13" type="ORF">Mgra_00001679</name>
</gene>
<accession>A0A8T0A007</accession>
<evidence type="ECO:0000256" key="2">
    <source>
        <dbReference type="ARBA" id="ARBA00004286"/>
    </source>
</evidence>
<keyword evidence="8" id="KW-0863">Zinc-finger</keyword>
<dbReference type="InterPro" id="IPR003616">
    <property type="entry name" value="Post-SET_dom"/>
</dbReference>
<dbReference type="InterPro" id="IPR046341">
    <property type="entry name" value="SET_dom_sf"/>
</dbReference>
<keyword evidence="3" id="KW-0158">Chromosome</keyword>
<keyword evidence="14" id="KW-1185">Reference proteome</keyword>
<dbReference type="SMART" id="SM00317">
    <property type="entry name" value="SET"/>
    <property type="match status" value="1"/>
</dbReference>
<keyword evidence="9" id="KW-0862">Zinc</keyword>
<dbReference type="GO" id="GO:0005634">
    <property type="term" value="C:nucleus"/>
    <property type="evidence" value="ECO:0007669"/>
    <property type="project" value="UniProtKB-SubCell"/>
</dbReference>
<evidence type="ECO:0000256" key="1">
    <source>
        <dbReference type="ARBA" id="ARBA00004123"/>
    </source>
</evidence>
<feature type="domain" description="Post-SET" evidence="12">
    <location>
        <begin position="635"/>
        <end position="651"/>
    </location>
</feature>
<dbReference type="GO" id="GO:0032259">
    <property type="term" value="P:methylation"/>
    <property type="evidence" value="ECO:0007669"/>
    <property type="project" value="UniProtKB-KW"/>
</dbReference>
<evidence type="ECO:0000256" key="9">
    <source>
        <dbReference type="ARBA" id="ARBA00022833"/>
    </source>
</evidence>
<name>A0A8T0A007_9BILA</name>
<evidence type="ECO:0000256" key="6">
    <source>
        <dbReference type="ARBA" id="ARBA00022691"/>
    </source>
</evidence>
<dbReference type="Gene3D" id="2.170.270.10">
    <property type="entry name" value="SET domain"/>
    <property type="match status" value="1"/>
</dbReference>
<dbReference type="OrthoDB" id="422362at2759"/>
<dbReference type="PANTHER" id="PTHR22884">
    <property type="entry name" value="SET DOMAIN PROTEINS"/>
    <property type="match status" value="1"/>
</dbReference>
<dbReference type="PROSITE" id="PS50868">
    <property type="entry name" value="POST_SET"/>
    <property type="match status" value="1"/>
</dbReference>
<keyword evidence="5" id="KW-0808">Transferase</keyword>
<evidence type="ECO:0000256" key="4">
    <source>
        <dbReference type="ARBA" id="ARBA00022603"/>
    </source>
</evidence>
<dbReference type="SMART" id="SM00249">
    <property type="entry name" value="PHD"/>
    <property type="match status" value="3"/>
</dbReference>
<evidence type="ECO:0000256" key="5">
    <source>
        <dbReference type="ARBA" id="ARBA00022679"/>
    </source>
</evidence>
<keyword evidence="7" id="KW-0479">Metal-binding</keyword>
<keyword evidence="10" id="KW-0539">Nucleus</keyword>
<protein>
    <submittedName>
        <fullName evidence="13">Histone-lysine N-methyltransferase</fullName>
    </submittedName>
</protein>
<dbReference type="AlphaFoldDB" id="A0A8T0A007"/>
<dbReference type="EMBL" id="JABEBT010000009">
    <property type="protein sequence ID" value="KAF7638870.1"/>
    <property type="molecule type" value="Genomic_DNA"/>
</dbReference>
<evidence type="ECO:0000256" key="3">
    <source>
        <dbReference type="ARBA" id="ARBA00022454"/>
    </source>
</evidence>
<evidence type="ECO:0000259" key="12">
    <source>
        <dbReference type="PROSITE" id="PS50868"/>
    </source>
</evidence>
<keyword evidence="6" id="KW-0949">S-adenosyl-L-methionine</keyword>
<dbReference type="Proteomes" id="UP000605970">
    <property type="component" value="Unassembled WGS sequence"/>
</dbReference>